<dbReference type="Pfam" id="PF01796">
    <property type="entry name" value="OB_ChsH2_C"/>
    <property type="match status" value="1"/>
</dbReference>
<dbReference type="STRING" id="60547.GCA_000751215_04378"/>
<feature type="domain" description="ChsH2 C-terminal OB-fold" evidence="1">
    <location>
        <begin position="53"/>
        <end position="110"/>
    </location>
</feature>
<dbReference type="InterPro" id="IPR012340">
    <property type="entry name" value="NA-bd_OB-fold"/>
</dbReference>
<evidence type="ECO:0000259" key="1">
    <source>
        <dbReference type="Pfam" id="PF01796"/>
    </source>
</evidence>
<evidence type="ECO:0000313" key="3">
    <source>
        <dbReference type="Proteomes" id="UP000027466"/>
    </source>
</evidence>
<protein>
    <recommendedName>
        <fullName evidence="1">ChsH2 C-terminal OB-fold domain-containing protein</fullName>
    </recommendedName>
</protein>
<dbReference type="SUPFAM" id="SSF50249">
    <property type="entry name" value="Nucleic acid-binding proteins"/>
    <property type="match status" value="1"/>
</dbReference>
<dbReference type="InterPro" id="IPR002878">
    <property type="entry name" value="ChsH2_C"/>
</dbReference>
<dbReference type="Proteomes" id="UP000027466">
    <property type="component" value="Unassembled WGS sequence"/>
</dbReference>
<keyword evidence="3" id="KW-1185">Reference proteome</keyword>
<name>A0A069PWP7_9BURK</name>
<comment type="caution">
    <text evidence="2">The sequence shown here is derived from an EMBL/GenBank/DDBJ whole genome shotgun (WGS) entry which is preliminary data.</text>
</comment>
<proteinExistence type="predicted"/>
<reference evidence="2 3" key="1">
    <citation type="submission" date="2014-03" db="EMBL/GenBank/DDBJ databases">
        <title>Draft Genome Sequences of Four Burkholderia Strains.</title>
        <authorList>
            <person name="Liu X.Y."/>
            <person name="Li C.X."/>
            <person name="Xu J.H."/>
        </authorList>
    </citation>
    <scope>NUCLEOTIDE SEQUENCE [LARGE SCALE GENOMIC DNA]</scope>
    <source>
        <strain evidence="2 3">DSM 50014</strain>
    </source>
</reference>
<evidence type="ECO:0000313" key="2">
    <source>
        <dbReference type="EMBL" id="KDR44254.1"/>
    </source>
</evidence>
<gene>
    <name evidence="2" type="ORF">BG61_19520</name>
</gene>
<accession>A0A069PWP7</accession>
<sequence>MTDNADTTATGRPYWQTPDGKHLAACEERASRERFFPPIPQGSPLHARYESITLGDEARIYSFTVIHPHPKSGKAPFALVYADFPEKVRVFGIYEGDGRPSIGERVRVVIGAAESGAPRYTFTAAR</sequence>
<dbReference type="AlphaFoldDB" id="A0A069PWP7"/>
<dbReference type="EMBL" id="JFHC01000003">
    <property type="protein sequence ID" value="KDR44254.1"/>
    <property type="molecule type" value="Genomic_DNA"/>
</dbReference>
<dbReference type="RefSeq" id="WP_063740953.1">
    <property type="nucleotide sequence ID" value="NZ_CADFFX010000002.1"/>
</dbReference>
<organism evidence="2 3">
    <name type="scientific">Caballeronia glathei</name>
    <dbReference type="NCBI Taxonomy" id="60547"/>
    <lineage>
        <taxon>Bacteria</taxon>
        <taxon>Pseudomonadati</taxon>
        <taxon>Pseudomonadota</taxon>
        <taxon>Betaproteobacteria</taxon>
        <taxon>Burkholderiales</taxon>
        <taxon>Burkholderiaceae</taxon>
        <taxon>Caballeronia</taxon>
    </lineage>
</organism>